<dbReference type="EMBL" id="OX459955">
    <property type="protein sequence ID" value="CAI9159568.1"/>
    <property type="molecule type" value="Genomic_DNA"/>
</dbReference>
<reference evidence="2" key="1">
    <citation type="submission" date="2023-04" db="EMBL/GenBank/DDBJ databases">
        <authorList>
            <consortium name="ELIXIR-Norway"/>
        </authorList>
    </citation>
    <scope>NUCLEOTIDE SEQUENCE [LARGE SCALE GENOMIC DNA]</scope>
</reference>
<evidence type="ECO:0000313" key="3">
    <source>
        <dbReference type="Proteomes" id="UP001176941"/>
    </source>
</evidence>
<organism evidence="2 3">
    <name type="scientific">Rangifer tarandus platyrhynchus</name>
    <name type="common">Svalbard reindeer</name>
    <dbReference type="NCBI Taxonomy" id="3082113"/>
    <lineage>
        <taxon>Eukaryota</taxon>
        <taxon>Metazoa</taxon>
        <taxon>Chordata</taxon>
        <taxon>Craniata</taxon>
        <taxon>Vertebrata</taxon>
        <taxon>Euteleostomi</taxon>
        <taxon>Mammalia</taxon>
        <taxon>Eutheria</taxon>
        <taxon>Laurasiatheria</taxon>
        <taxon>Artiodactyla</taxon>
        <taxon>Ruminantia</taxon>
        <taxon>Pecora</taxon>
        <taxon>Cervidae</taxon>
        <taxon>Odocoileinae</taxon>
        <taxon>Rangifer</taxon>
    </lineage>
</organism>
<sequence>MRSTRNVAKRNLQGHWKPCKVCLSGLLECVQSMGHSPWLGPEHVGHLIAQTSRVASDLLHGTVLRALGTIYSSKAVYLLWPQFSSLPKSFQDSSPSTPSEQVQRGSRD</sequence>
<gene>
    <name evidence="2" type="ORF">MRATA1EN1_LOCUS8530</name>
</gene>
<dbReference type="Proteomes" id="UP001176941">
    <property type="component" value="Chromosome 19"/>
</dbReference>
<evidence type="ECO:0000313" key="2">
    <source>
        <dbReference type="EMBL" id="CAI9159568.1"/>
    </source>
</evidence>
<feature type="region of interest" description="Disordered" evidence="1">
    <location>
        <begin position="86"/>
        <end position="108"/>
    </location>
</feature>
<accession>A0ABN8YDE8</accession>
<evidence type="ECO:0000256" key="1">
    <source>
        <dbReference type="SAM" id="MobiDB-lite"/>
    </source>
</evidence>
<protein>
    <submittedName>
        <fullName evidence="2">Uncharacterized protein</fullName>
    </submittedName>
</protein>
<proteinExistence type="predicted"/>
<name>A0ABN8YDE8_RANTA</name>
<keyword evidence="3" id="KW-1185">Reference proteome</keyword>